<dbReference type="EC" id="5.1.1.3" evidence="2 7"/>
<dbReference type="PANTHER" id="PTHR21198">
    <property type="entry name" value="GLUTAMATE RACEMASE"/>
    <property type="match status" value="1"/>
</dbReference>
<keyword evidence="5 7" id="KW-0413">Isomerase</keyword>
<feature type="binding site" evidence="7">
    <location>
        <begin position="17"/>
        <end position="18"/>
    </location>
    <ligand>
        <name>substrate</name>
    </ligand>
</feature>
<dbReference type="PROSITE" id="PS00924">
    <property type="entry name" value="ASP_GLU_RACEMASE_2"/>
    <property type="match status" value="1"/>
</dbReference>
<name>A0ABW4RXV8_9ACTN</name>
<comment type="caution">
    <text evidence="8">The sequence shown here is derived from an EMBL/GenBank/DDBJ whole genome shotgun (WGS) entry which is preliminary data.</text>
</comment>
<dbReference type="NCBIfam" id="TIGR00067">
    <property type="entry name" value="glut_race"/>
    <property type="match status" value="1"/>
</dbReference>
<dbReference type="HAMAP" id="MF_00258">
    <property type="entry name" value="Glu_racemase"/>
    <property type="match status" value="1"/>
</dbReference>
<dbReference type="InterPro" id="IPR018187">
    <property type="entry name" value="Asp/Glu_racemase_AS_1"/>
</dbReference>
<evidence type="ECO:0000256" key="7">
    <source>
        <dbReference type="HAMAP-Rule" id="MF_00258"/>
    </source>
</evidence>
<dbReference type="SUPFAM" id="SSF53681">
    <property type="entry name" value="Aspartate/glutamate racemase"/>
    <property type="match status" value="2"/>
</dbReference>
<evidence type="ECO:0000256" key="2">
    <source>
        <dbReference type="ARBA" id="ARBA00013090"/>
    </source>
</evidence>
<dbReference type="Proteomes" id="UP001597326">
    <property type="component" value="Unassembled WGS sequence"/>
</dbReference>
<comment type="similarity">
    <text evidence="7">Belongs to the aspartate/glutamate racemases family.</text>
</comment>
<evidence type="ECO:0000256" key="5">
    <source>
        <dbReference type="ARBA" id="ARBA00023235"/>
    </source>
</evidence>
<dbReference type="EMBL" id="JBHUFZ010000020">
    <property type="protein sequence ID" value="MFD1890490.1"/>
    <property type="molecule type" value="Genomic_DNA"/>
</dbReference>
<evidence type="ECO:0000313" key="8">
    <source>
        <dbReference type="EMBL" id="MFD1890490.1"/>
    </source>
</evidence>
<feature type="binding site" evidence="7">
    <location>
        <begin position="191"/>
        <end position="192"/>
    </location>
    <ligand>
        <name>substrate</name>
    </ligand>
</feature>
<keyword evidence="6 7" id="KW-0961">Cell wall biogenesis/degradation</keyword>
<evidence type="ECO:0000256" key="4">
    <source>
        <dbReference type="ARBA" id="ARBA00022984"/>
    </source>
</evidence>
<dbReference type="PROSITE" id="PS00923">
    <property type="entry name" value="ASP_GLU_RACEMASE_1"/>
    <property type="match status" value="1"/>
</dbReference>
<dbReference type="GO" id="GO:0008881">
    <property type="term" value="F:glutamate racemase activity"/>
    <property type="evidence" value="ECO:0007669"/>
    <property type="project" value="UniProtKB-EC"/>
</dbReference>
<organism evidence="8 9">
    <name type="scientific">Luteococcus peritonei</name>
    <dbReference type="NCBI Taxonomy" id="88874"/>
    <lineage>
        <taxon>Bacteria</taxon>
        <taxon>Bacillati</taxon>
        <taxon>Actinomycetota</taxon>
        <taxon>Actinomycetes</taxon>
        <taxon>Propionibacteriales</taxon>
        <taxon>Propionibacteriaceae</taxon>
        <taxon>Luteococcus</taxon>
    </lineage>
</organism>
<feature type="binding site" evidence="7">
    <location>
        <begin position="49"/>
        <end position="50"/>
    </location>
    <ligand>
        <name>substrate</name>
    </ligand>
</feature>
<keyword evidence="9" id="KW-1185">Reference proteome</keyword>
<accession>A0ABW4RXV8</accession>
<proteinExistence type="inferred from homology"/>
<gene>
    <name evidence="7 8" type="primary">murI</name>
    <name evidence="8" type="ORF">ACFSCS_09910</name>
</gene>
<keyword evidence="4 7" id="KW-0573">Peptidoglycan synthesis</keyword>
<evidence type="ECO:0000313" key="9">
    <source>
        <dbReference type="Proteomes" id="UP001597326"/>
    </source>
</evidence>
<feature type="active site" description="Proton donor/acceptor" evidence="7">
    <location>
        <position position="80"/>
    </location>
</feature>
<dbReference type="InterPro" id="IPR033134">
    <property type="entry name" value="Asp/Glu_racemase_AS_2"/>
</dbReference>
<reference evidence="9" key="1">
    <citation type="journal article" date="2019" name="Int. J. Syst. Evol. Microbiol.">
        <title>The Global Catalogue of Microorganisms (GCM) 10K type strain sequencing project: providing services to taxonomists for standard genome sequencing and annotation.</title>
        <authorList>
            <consortium name="The Broad Institute Genomics Platform"/>
            <consortium name="The Broad Institute Genome Sequencing Center for Infectious Disease"/>
            <person name="Wu L."/>
            <person name="Ma J."/>
        </authorList>
    </citation>
    <scope>NUCLEOTIDE SEQUENCE [LARGE SCALE GENOMIC DNA]</scope>
    <source>
        <strain evidence="9">CAIM 431</strain>
    </source>
</reference>
<dbReference type="PANTHER" id="PTHR21198:SF2">
    <property type="entry name" value="GLUTAMATE RACEMASE"/>
    <property type="match status" value="1"/>
</dbReference>
<feature type="active site" description="Proton donor/acceptor" evidence="7">
    <location>
        <position position="190"/>
    </location>
</feature>
<dbReference type="RefSeq" id="WP_343873617.1">
    <property type="nucleotide sequence ID" value="NZ_BAAAIX010000017.1"/>
</dbReference>
<dbReference type="Pfam" id="PF01177">
    <property type="entry name" value="Asp_Glu_race"/>
    <property type="match status" value="1"/>
</dbReference>
<dbReference type="Gene3D" id="3.40.50.1860">
    <property type="match status" value="2"/>
</dbReference>
<dbReference type="InterPro" id="IPR004391">
    <property type="entry name" value="Glu_race"/>
</dbReference>
<evidence type="ECO:0000256" key="1">
    <source>
        <dbReference type="ARBA" id="ARBA00001602"/>
    </source>
</evidence>
<sequence>MPFESDIGSDAPIGIFDSGFGGLTVARAVVDQLPNEDIIYLGDTARTPYGPRPIAEVRAYAIECMDRLVTHGVKALVIACNSASSAALRDARERYDLPIIDVIMPAARRAVAATRNNRVGVISTLATATSRSYNDAITAAPQVTLTTQPCPRFVEFVEAGITGGDELLAVSREYLAPLQRADIDTLILGCTHYPLLSGVISYVLGDEISLVSSSDECAKATYQVLQRRELLHHQPRQAQRLFLTTGDPTDFEGIGSRLMGGFVQDVQKITL</sequence>
<evidence type="ECO:0000256" key="3">
    <source>
        <dbReference type="ARBA" id="ARBA00022960"/>
    </source>
</evidence>
<keyword evidence="3 7" id="KW-0133">Cell shape</keyword>
<dbReference type="InterPro" id="IPR015942">
    <property type="entry name" value="Asp/Glu/hydantoin_racemase"/>
</dbReference>
<feature type="binding site" evidence="7">
    <location>
        <begin position="81"/>
        <end position="82"/>
    </location>
    <ligand>
        <name>substrate</name>
    </ligand>
</feature>
<evidence type="ECO:0000256" key="6">
    <source>
        <dbReference type="ARBA" id="ARBA00023316"/>
    </source>
</evidence>
<protein>
    <recommendedName>
        <fullName evidence="2 7">Glutamate racemase</fullName>
        <ecNumber evidence="2 7">5.1.1.3</ecNumber>
    </recommendedName>
</protein>
<comment type="pathway">
    <text evidence="7">Cell wall biogenesis; peptidoglycan biosynthesis.</text>
</comment>
<dbReference type="InterPro" id="IPR001920">
    <property type="entry name" value="Asp/Glu_race"/>
</dbReference>
<comment type="function">
    <text evidence="7">Provides the (R)-glutamate required for cell wall biosynthesis.</text>
</comment>
<comment type="catalytic activity">
    <reaction evidence="1 7">
        <text>L-glutamate = D-glutamate</text>
        <dbReference type="Rhea" id="RHEA:12813"/>
        <dbReference type="ChEBI" id="CHEBI:29985"/>
        <dbReference type="ChEBI" id="CHEBI:29986"/>
        <dbReference type="EC" id="5.1.1.3"/>
    </reaction>
</comment>